<name>A0AAX2CHE8_9BACI</name>
<organism evidence="2 3">
    <name type="scientific">Bacillus cytotoxicus</name>
    <dbReference type="NCBI Taxonomy" id="580165"/>
    <lineage>
        <taxon>Bacteria</taxon>
        <taxon>Bacillati</taxon>
        <taxon>Bacillota</taxon>
        <taxon>Bacilli</taxon>
        <taxon>Bacillales</taxon>
        <taxon>Bacillaceae</taxon>
        <taxon>Bacillus</taxon>
        <taxon>Bacillus cereus group</taxon>
    </lineage>
</organism>
<keyword evidence="1" id="KW-0472">Membrane</keyword>
<reference evidence="2 3" key="1">
    <citation type="submission" date="2016-08" db="EMBL/GenBank/DDBJ databases">
        <authorList>
            <person name="Loux V."/>
            <person name="Rue O."/>
        </authorList>
    </citation>
    <scope>NUCLEOTIDE SEQUENCE [LARGE SCALE GENOMIC DNA]</scope>
    <source>
        <strain evidence="2 3">AFSSA_08CEB44bac</strain>
    </source>
</reference>
<comment type="caution">
    <text evidence="2">The sequence shown here is derived from an EMBL/GenBank/DDBJ whole genome shotgun (WGS) entry which is preliminary data.</text>
</comment>
<accession>A0AAX2CHE8</accession>
<evidence type="ECO:0000313" key="2">
    <source>
        <dbReference type="EMBL" id="SCL90797.1"/>
    </source>
</evidence>
<dbReference type="AlphaFoldDB" id="A0AAX2CHE8"/>
<dbReference type="EMBL" id="FMIK01000023">
    <property type="protein sequence ID" value="SCL90797.1"/>
    <property type="molecule type" value="Genomic_DNA"/>
</dbReference>
<gene>
    <name evidence="2" type="ORF">BCB44BAC_01783</name>
</gene>
<proteinExistence type="predicted"/>
<evidence type="ECO:0000313" key="3">
    <source>
        <dbReference type="Proteomes" id="UP000242164"/>
    </source>
</evidence>
<protein>
    <submittedName>
        <fullName evidence="2">Uncharacterized protein</fullName>
    </submittedName>
</protein>
<keyword evidence="1" id="KW-0812">Transmembrane</keyword>
<dbReference type="Proteomes" id="UP000242164">
    <property type="component" value="Unassembled WGS sequence"/>
</dbReference>
<sequence>MATILFTALIVSEMASNTIDRITLIYTGLLFLGAVIVHIVTTIDTFKQASEGAFSMDERSTSFFSKKKGNVITGGGNICTNSSYFNLFS</sequence>
<evidence type="ECO:0000256" key="1">
    <source>
        <dbReference type="SAM" id="Phobius"/>
    </source>
</evidence>
<feature type="transmembrane region" description="Helical" evidence="1">
    <location>
        <begin position="25"/>
        <end position="46"/>
    </location>
</feature>
<keyword evidence="1" id="KW-1133">Transmembrane helix</keyword>